<gene>
    <name evidence="3" type="ORF">M4V62_04340</name>
</gene>
<dbReference type="Proteomes" id="UP000829992">
    <property type="component" value="Chromosome"/>
</dbReference>
<proteinExistence type="predicted"/>
<keyword evidence="2" id="KW-0812">Transmembrane</keyword>
<keyword evidence="3" id="KW-0067">ATP-binding</keyword>
<organism evidence="3 4">
    <name type="scientific">Streptomyces durmitorensis</name>
    <dbReference type="NCBI Taxonomy" id="319947"/>
    <lineage>
        <taxon>Bacteria</taxon>
        <taxon>Bacillati</taxon>
        <taxon>Actinomycetota</taxon>
        <taxon>Actinomycetes</taxon>
        <taxon>Kitasatosporales</taxon>
        <taxon>Streptomycetaceae</taxon>
        <taxon>Streptomyces</taxon>
    </lineage>
</organism>
<sequence>MSIHNGTAVEEKLPPLKLIPPPTESIPEADPQPAAKPGRRRLREGVRAVLTDDRTHATYRYIVRHGAYMTGGAGIVYRRAWDSRSTSRYERMQRTAEAAGNIEEAKEWEERGHRFREARHKRRMETLAAMRQTPKAVGAATVAGSSGLLLLGIALAWANGDIKDVIAPAEFVVELIRWAFFIGTVVWGPAKMALPALGLLALWRVGQQRQAAPAWALPAKQRVEGEAITPSIVVKAFRDLRIGELKKAILAMEDGAASMLSPIVTAGCGVEVDVTLPSSVSTDEIMGKRRKLAENLNRHEHEVYVSIAPAARTVRVWIADSGALDEPIGPSPLVTDTSLTADYKSGRAPWGVDLRGDAVLISLYQKMVLVTGLSNQGKTASLRALALWLAMDPTVEFRIGDLKGIGDWRMFDGLATTLIEGPTDDHVMDVTHMVEGVFDEMNRRLQQPEGTVFKPLVCIVDEAQVAYGSGAREEYIDDKGNVKYGAPYGGAKATSRYFRAVKGIHDQGRAVDVEIWEGTQDPTDQNLPKRSREGNHIRAALVLGTKSQAEMALGEAPVEKGAAPHKLRQGLDKGQLVAAGEGVPLPPGQVSLNVRTHYVSNDDAKEVADRAKALRRNVATLGRPAAVERRDELVDVRTVLVAEDRVRTTEVIHRLKNLAKSYYKDWDGARLRKVLTDAGEDTNTFQGYPHVTRERVLKALANRENDDPEAR</sequence>
<dbReference type="Gene3D" id="3.40.50.300">
    <property type="entry name" value="P-loop containing nucleotide triphosphate hydrolases"/>
    <property type="match status" value="1"/>
</dbReference>
<keyword evidence="3" id="KW-0547">Nucleotide-binding</keyword>
<feature type="transmembrane region" description="Helical" evidence="2">
    <location>
        <begin position="136"/>
        <end position="158"/>
    </location>
</feature>
<dbReference type="GO" id="GO:0005524">
    <property type="term" value="F:ATP binding"/>
    <property type="evidence" value="ECO:0007669"/>
    <property type="project" value="UniProtKB-KW"/>
</dbReference>
<evidence type="ECO:0000313" key="3">
    <source>
        <dbReference type="EMBL" id="UQT54377.1"/>
    </source>
</evidence>
<name>A0ABY4PKR5_9ACTN</name>
<evidence type="ECO:0000256" key="1">
    <source>
        <dbReference type="SAM" id="MobiDB-lite"/>
    </source>
</evidence>
<keyword evidence="4" id="KW-1185">Reference proteome</keyword>
<evidence type="ECO:0000256" key="2">
    <source>
        <dbReference type="SAM" id="Phobius"/>
    </source>
</evidence>
<reference evidence="3 4" key="1">
    <citation type="submission" date="2022-05" db="EMBL/GenBank/DDBJ databases">
        <authorList>
            <person name="Zhou X."/>
            <person name="Li K."/>
            <person name="Man Y."/>
        </authorList>
    </citation>
    <scope>NUCLEOTIDE SEQUENCE [LARGE SCALE GENOMIC DNA]</scope>
    <source>
        <strain evidence="3 4">MS405</strain>
    </source>
</reference>
<feature type="region of interest" description="Disordered" evidence="1">
    <location>
        <begin position="1"/>
        <end position="42"/>
    </location>
</feature>
<dbReference type="EMBL" id="CP097289">
    <property type="protein sequence ID" value="UQT54377.1"/>
    <property type="molecule type" value="Genomic_DNA"/>
</dbReference>
<dbReference type="SUPFAM" id="SSF52540">
    <property type="entry name" value="P-loop containing nucleoside triphosphate hydrolases"/>
    <property type="match status" value="1"/>
</dbReference>
<dbReference type="RefSeq" id="WP_249585873.1">
    <property type="nucleotide sequence ID" value="NZ_BAAAQL010000002.1"/>
</dbReference>
<dbReference type="InterPro" id="IPR027417">
    <property type="entry name" value="P-loop_NTPase"/>
</dbReference>
<protein>
    <submittedName>
        <fullName evidence="3">ATP-binding protein</fullName>
    </submittedName>
</protein>
<keyword evidence="2" id="KW-1133">Transmembrane helix</keyword>
<keyword evidence="2" id="KW-0472">Membrane</keyword>
<evidence type="ECO:0000313" key="4">
    <source>
        <dbReference type="Proteomes" id="UP000829992"/>
    </source>
</evidence>
<accession>A0ABY4PKR5</accession>